<dbReference type="EMBL" id="GL349437">
    <property type="protein sequence ID" value="KNC53544.1"/>
    <property type="molecule type" value="Genomic_DNA"/>
</dbReference>
<protein>
    <submittedName>
        <fullName evidence="3">Uncharacterized protein</fullName>
    </submittedName>
</protein>
<sequence length="854" mass="89254">MLADLPPELIHAIAHPYLDSRSVVALASTCSALHDALLGSPAAPPTVADIVAVFLSPAPCDDHWIALVHAIAGCGATLGVSEAAELADTRLLHPRTVLSIHALAALCGLEDVALELLETLPPSADGKAGLLTAAALAGLTRVTQRLLADGDVELAAARNNPVVLAAANNHCAMLKILLGEPGAHPGRGRSALCEAAYRGHLEATRLLLDHPLVDPSLDESLALTWAAKGGNIDVVNVLLADPRIDPGSSSSALSWAASRGDSDVVRALLAHPRTDPGAMANAALVTASINGHTTTVGILLAHPQVDATARNGEAMSRAYMAGHTRIVRLLHNAGAALPRGADPLPPLSFLERLPTEILHAIAFPYLDAPSIVALASSSWALHSALLGSYYARAHAAATMGVASCMERGMWRAAWIALARTSSSELPGLVSTPLLKRALSADLAAEEALDRHVLVKALARAGVVWLVSWPPKIGHVLWRDVFQPQVCLGAAAAVFGLEVLATELAQSASVQDQGQILRLGAAAGLLSLVELLLDDESLSSADATMALELASEHGHTDVAARLLADSRVDPAADNAIALFRAATSGAAGVIALLLGDPRVDPRAGDHRAVDEAVMHGHVEAALVLLADPRVDVTASQQNVFRMAAQCGLTEVFDYLLADARIDATADNNWALRLAAQAGQAGIVCKLLGLAGVDPAACNNEAIRFAADTGQDEVIALLLADPRVDPAAHDNWAIRRAARCPDAAAFRLLLADPRTDPTTADNFAIRWAARFGRLETVELLLADERVDPSALSHYALRWAVKYNHLAVVKLLTDDARVDVSNEHEALLYATGTGNDAMIAVLIAAGACLGPYSSYLN</sequence>
<dbReference type="PANTHER" id="PTHR24198:SF165">
    <property type="entry name" value="ANKYRIN REPEAT-CONTAINING PROTEIN-RELATED"/>
    <property type="match status" value="1"/>
</dbReference>
<dbReference type="CDD" id="cd09917">
    <property type="entry name" value="F-box_SF"/>
    <property type="match status" value="1"/>
</dbReference>
<dbReference type="InterPro" id="IPR002110">
    <property type="entry name" value="Ankyrin_rpt"/>
</dbReference>
<dbReference type="AlphaFoldDB" id="A0A0L0DMJ9"/>
<dbReference type="Proteomes" id="UP000054408">
    <property type="component" value="Unassembled WGS sequence"/>
</dbReference>
<accession>A0A0L0DMJ9</accession>
<dbReference type="InterPro" id="IPR036770">
    <property type="entry name" value="Ankyrin_rpt-contain_sf"/>
</dbReference>
<name>A0A0L0DMJ9_THETB</name>
<dbReference type="STRING" id="461836.A0A0L0DMJ9"/>
<keyword evidence="4" id="KW-1185">Reference proteome</keyword>
<keyword evidence="2" id="KW-0040">ANK repeat</keyword>
<evidence type="ECO:0000313" key="3">
    <source>
        <dbReference type="EMBL" id="KNC53544.1"/>
    </source>
</evidence>
<evidence type="ECO:0000256" key="1">
    <source>
        <dbReference type="ARBA" id="ARBA00022737"/>
    </source>
</evidence>
<dbReference type="SUPFAM" id="SSF48403">
    <property type="entry name" value="Ankyrin repeat"/>
    <property type="match status" value="3"/>
</dbReference>
<dbReference type="SMART" id="SM00248">
    <property type="entry name" value="ANK"/>
    <property type="match status" value="12"/>
</dbReference>
<dbReference type="RefSeq" id="XP_013762043.1">
    <property type="nucleotide sequence ID" value="XM_013906589.1"/>
</dbReference>
<organism evidence="3 4">
    <name type="scientific">Thecamonas trahens ATCC 50062</name>
    <dbReference type="NCBI Taxonomy" id="461836"/>
    <lineage>
        <taxon>Eukaryota</taxon>
        <taxon>Apusozoa</taxon>
        <taxon>Apusomonadida</taxon>
        <taxon>Apusomonadidae</taxon>
        <taxon>Thecamonas</taxon>
    </lineage>
</organism>
<dbReference type="Gene3D" id="1.25.40.20">
    <property type="entry name" value="Ankyrin repeat-containing domain"/>
    <property type="match status" value="5"/>
</dbReference>
<reference evidence="3 4" key="1">
    <citation type="submission" date="2010-05" db="EMBL/GenBank/DDBJ databases">
        <title>The Genome Sequence of Thecamonas trahens ATCC 50062.</title>
        <authorList>
            <consortium name="The Broad Institute Genome Sequencing Platform"/>
            <person name="Russ C."/>
            <person name="Cuomo C."/>
            <person name="Shea T."/>
            <person name="Young S.K."/>
            <person name="Zeng Q."/>
            <person name="Koehrsen M."/>
            <person name="Haas B."/>
            <person name="Borodovsky M."/>
            <person name="Guigo R."/>
            <person name="Alvarado L."/>
            <person name="Berlin A."/>
            <person name="Bochicchio J."/>
            <person name="Borenstein D."/>
            <person name="Chapman S."/>
            <person name="Chen Z."/>
            <person name="Freedman E."/>
            <person name="Gellesch M."/>
            <person name="Goldberg J."/>
            <person name="Griggs A."/>
            <person name="Gujja S."/>
            <person name="Heilman E."/>
            <person name="Heiman D."/>
            <person name="Hepburn T."/>
            <person name="Howarth C."/>
            <person name="Jen D."/>
            <person name="Larson L."/>
            <person name="Mehta T."/>
            <person name="Park D."/>
            <person name="Pearson M."/>
            <person name="Roberts A."/>
            <person name="Saif S."/>
            <person name="Shenoy N."/>
            <person name="Sisk P."/>
            <person name="Stolte C."/>
            <person name="Sykes S."/>
            <person name="Thomson T."/>
            <person name="Walk T."/>
            <person name="White J."/>
            <person name="Yandava C."/>
            <person name="Burger G."/>
            <person name="Gray M.W."/>
            <person name="Holland P.W.H."/>
            <person name="King N."/>
            <person name="Lang F.B.F."/>
            <person name="Roger A.J."/>
            <person name="Ruiz-Trillo I."/>
            <person name="Lander E."/>
            <person name="Nusbaum C."/>
        </authorList>
    </citation>
    <scope>NUCLEOTIDE SEQUENCE [LARGE SCALE GENOMIC DNA]</scope>
    <source>
        <strain evidence="3 4">ATCC 50062</strain>
    </source>
</reference>
<dbReference type="Pfam" id="PF12796">
    <property type="entry name" value="Ank_2"/>
    <property type="match status" value="3"/>
</dbReference>
<evidence type="ECO:0000256" key="2">
    <source>
        <dbReference type="ARBA" id="ARBA00023043"/>
    </source>
</evidence>
<gene>
    <name evidence="3" type="ORF">AMSG_11644</name>
</gene>
<proteinExistence type="predicted"/>
<dbReference type="GeneID" id="25569559"/>
<dbReference type="eggNOG" id="KOG0502">
    <property type="taxonomic scope" value="Eukaryota"/>
</dbReference>
<evidence type="ECO:0000313" key="4">
    <source>
        <dbReference type="Proteomes" id="UP000054408"/>
    </source>
</evidence>
<keyword evidence="1" id="KW-0677">Repeat</keyword>
<dbReference type="OrthoDB" id="76098at2759"/>
<dbReference type="PANTHER" id="PTHR24198">
    <property type="entry name" value="ANKYRIN REPEAT AND PROTEIN KINASE DOMAIN-CONTAINING PROTEIN"/>
    <property type="match status" value="1"/>
</dbReference>